<protein>
    <recommendedName>
        <fullName evidence="1">Neprosin PEP catalytic domain-containing protein</fullName>
    </recommendedName>
</protein>
<keyword evidence="3" id="KW-1185">Reference proteome</keyword>
<dbReference type="Pfam" id="PF03080">
    <property type="entry name" value="Neprosin"/>
    <property type="match status" value="1"/>
</dbReference>
<dbReference type="PANTHER" id="PTHR31589">
    <property type="entry name" value="PROTEIN, PUTATIVE (DUF239)-RELATED-RELATED"/>
    <property type="match status" value="1"/>
</dbReference>
<accession>A0AAP0NW97</accession>
<evidence type="ECO:0000313" key="2">
    <source>
        <dbReference type="EMBL" id="KAK9120774.1"/>
    </source>
</evidence>
<comment type="caution">
    <text evidence="2">The sequence shown here is derived from an EMBL/GenBank/DDBJ whole genome shotgun (WGS) entry which is preliminary data.</text>
</comment>
<evidence type="ECO:0000259" key="1">
    <source>
        <dbReference type="PROSITE" id="PS52045"/>
    </source>
</evidence>
<dbReference type="PROSITE" id="PS52045">
    <property type="entry name" value="NEPROSIN_PEP_CD"/>
    <property type="match status" value="1"/>
</dbReference>
<feature type="domain" description="Neprosin PEP catalytic" evidence="1">
    <location>
        <begin position="53"/>
        <end position="305"/>
    </location>
</feature>
<sequence>MDESPSTNIFRKATLQCIDCPEGTVPIKRVGKEELRASKRFFESIPSRSNEVSPQASKYPGVYQAVAKLNGGYKGIRSKISAQKLENVAANHWSTGQMWVSDDPDGGYINSLWAGWIVAPTMFQDKGETRLFAHWGTDINKQCFNTYCGGFVATSKKTALGGILTNVSIYGGDQYVIDTYIFQDKGTGNWWLQVEEENVGYWPKGLIPALDDGASTVMWGGLTFGPAGENASPMGNGRFPLAADFQKSCYSAHMRTVDSAYNLVEAPKHQDFNIDCEAAHHVSHFWGASDLGVAILYGGPGGACS</sequence>
<proteinExistence type="predicted"/>
<name>A0AAP0NW97_9MAGN</name>
<dbReference type="EMBL" id="JBBNAF010000008">
    <property type="protein sequence ID" value="KAK9120774.1"/>
    <property type="molecule type" value="Genomic_DNA"/>
</dbReference>
<dbReference type="InterPro" id="IPR004314">
    <property type="entry name" value="Neprosin"/>
</dbReference>
<dbReference type="AlphaFoldDB" id="A0AAP0NW97"/>
<organism evidence="2 3">
    <name type="scientific">Stephania yunnanensis</name>
    <dbReference type="NCBI Taxonomy" id="152371"/>
    <lineage>
        <taxon>Eukaryota</taxon>
        <taxon>Viridiplantae</taxon>
        <taxon>Streptophyta</taxon>
        <taxon>Embryophyta</taxon>
        <taxon>Tracheophyta</taxon>
        <taxon>Spermatophyta</taxon>
        <taxon>Magnoliopsida</taxon>
        <taxon>Ranunculales</taxon>
        <taxon>Menispermaceae</taxon>
        <taxon>Menispermoideae</taxon>
        <taxon>Cissampelideae</taxon>
        <taxon>Stephania</taxon>
    </lineage>
</organism>
<dbReference type="Proteomes" id="UP001420932">
    <property type="component" value="Unassembled WGS sequence"/>
</dbReference>
<reference evidence="2 3" key="1">
    <citation type="submission" date="2024-01" db="EMBL/GenBank/DDBJ databases">
        <title>Genome assemblies of Stephania.</title>
        <authorList>
            <person name="Yang L."/>
        </authorList>
    </citation>
    <scope>NUCLEOTIDE SEQUENCE [LARGE SCALE GENOMIC DNA]</scope>
    <source>
        <strain evidence="2">YNDBR</strain>
        <tissue evidence="2">Leaf</tissue>
    </source>
</reference>
<evidence type="ECO:0000313" key="3">
    <source>
        <dbReference type="Proteomes" id="UP001420932"/>
    </source>
</evidence>
<dbReference type="PANTHER" id="PTHR31589:SF233">
    <property type="entry name" value="PROTEIN, PUTATIVE (DUF239)-RELATED"/>
    <property type="match status" value="1"/>
</dbReference>
<gene>
    <name evidence="2" type="ORF">Syun_018391</name>
</gene>
<dbReference type="InterPro" id="IPR053168">
    <property type="entry name" value="Glutamic_endopeptidase"/>
</dbReference>
<dbReference type="Gene3D" id="3.90.1320.10">
    <property type="entry name" value="Outer-capsid protein sigma 3, large lobe"/>
    <property type="match status" value="1"/>
</dbReference>